<reference evidence="3 4" key="1">
    <citation type="submission" date="2018-04" db="EMBL/GenBank/DDBJ databases">
        <authorList>
            <person name="Zhang X."/>
            <person name="Yuan J."/>
            <person name="Li F."/>
            <person name="Xiang J."/>
        </authorList>
    </citation>
    <scope>NUCLEOTIDE SEQUENCE [LARGE SCALE GENOMIC DNA]</scope>
    <source>
        <tissue evidence="3">Muscle</tissue>
    </source>
</reference>
<dbReference type="Proteomes" id="UP000283509">
    <property type="component" value="Unassembled WGS sequence"/>
</dbReference>
<proteinExistence type="predicted"/>
<feature type="signal peptide" evidence="2">
    <location>
        <begin position="1"/>
        <end position="20"/>
    </location>
</feature>
<evidence type="ECO:0000256" key="2">
    <source>
        <dbReference type="SAM" id="SignalP"/>
    </source>
</evidence>
<feature type="region of interest" description="Disordered" evidence="1">
    <location>
        <begin position="77"/>
        <end position="106"/>
    </location>
</feature>
<gene>
    <name evidence="3" type="ORF">C7M84_008803</name>
</gene>
<keyword evidence="4" id="KW-1185">Reference proteome</keyword>
<reference evidence="3 4" key="2">
    <citation type="submission" date="2019-01" db="EMBL/GenBank/DDBJ databases">
        <title>The decoding of complex shrimp genome reveals the adaptation for benthos swimmer, frequently molting mechanism and breeding impact on genome.</title>
        <authorList>
            <person name="Sun Y."/>
            <person name="Gao Y."/>
            <person name="Yu Y."/>
        </authorList>
    </citation>
    <scope>NUCLEOTIDE SEQUENCE [LARGE SCALE GENOMIC DNA]</scope>
    <source>
        <tissue evidence="3">Muscle</tissue>
    </source>
</reference>
<feature type="compositionally biased region" description="Pro residues" evidence="1">
    <location>
        <begin position="77"/>
        <end position="96"/>
    </location>
</feature>
<comment type="caution">
    <text evidence="3">The sequence shown here is derived from an EMBL/GenBank/DDBJ whole genome shotgun (WGS) entry which is preliminary data.</text>
</comment>
<feature type="chain" id="PRO_5018767465" evidence="2">
    <location>
        <begin position="21"/>
        <end position="387"/>
    </location>
</feature>
<dbReference type="AlphaFoldDB" id="A0A3R7PP62"/>
<organism evidence="3 4">
    <name type="scientific">Penaeus vannamei</name>
    <name type="common">Whiteleg shrimp</name>
    <name type="synonym">Litopenaeus vannamei</name>
    <dbReference type="NCBI Taxonomy" id="6689"/>
    <lineage>
        <taxon>Eukaryota</taxon>
        <taxon>Metazoa</taxon>
        <taxon>Ecdysozoa</taxon>
        <taxon>Arthropoda</taxon>
        <taxon>Crustacea</taxon>
        <taxon>Multicrustacea</taxon>
        <taxon>Malacostraca</taxon>
        <taxon>Eumalacostraca</taxon>
        <taxon>Eucarida</taxon>
        <taxon>Decapoda</taxon>
        <taxon>Dendrobranchiata</taxon>
        <taxon>Penaeoidea</taxon>
        <taxon>Penaeidae</taxon>
        <taxon>Penaeus</taxon>
    </lineage>
</organism>
<protein>
    <submittedName>
        <fullName evidence="3">Uncharacterized protein</fullName>
    </submittedName>
</protein>
<keyword evidence="2" id="KW-0732">Signal</keyword>
<evidence type="ECO:0000313" key="3">
    <source>
        <dbReference type="EMBL" id="ROT72793.1"/>
    </source>
</evidence>
<accession>A0A3R7PP62</accession>
<feature type="compositionally biased region" description="Polar residues" evidence="1">
    <location>
        <begin position="205"/>
        <end position="216"/>
    </location>
</feature>
<sequence>MVLQLQKLLCLTSLFPPTLPLSPPCPLPFPLSPFPTLPSTPYPLPPLHSLPKPFLYPYPTSLLPPSLTPLPPFSPPYPPLPSHSPTPSLPSLPTPTLPSHSPHPSLSPPPYPLPFPLTPLALNPSSHILTPNSSLSLPSPQHSLIALPSLGFPYVQGSTFWMGRYWNLFGTAVSSKLNRTSFSLAGIGQGERSSQSRVSDPCACASSSSGYSRFRATDSSSRAPELEEAPVALPIYRQLLSRSRARGSSCRAPDLQTAPLALLALRARVLSHSRDSSRSSRSRARKLDLRQILSSCALLALPSRQLLSRSSPELEEAPVALPIYSSSRSELEKLLSNYRQLLSPRAPELEEAPVTLPIYRQILSSSLRSPRALPSYRQLLSRSSRPS</sequence>
<dbReference type="EMBL" id="QCYY01002112">
    <property type="protein sequence ID" value="ROT72793.1"/>
    <property type="molecule type" value="Genomic_DNA"/>
</dbReference>
<evidence type="ECO:0000313" key="4">
    <source>
        <dbReference type="Proteomes" id="UP000283509"/>
    </source>
</evidence>
<name>A0A3R7PP62_PENVA</name>
<feature type="region of interest" description="Disordered" evidence="1">
    <location>
        <begin position="188"/>
        <end position="216"/>
    </location>
</feature>
<evidence type="ECO:0000256" key="1">
    <source>
        <dbReference type="SAM" id="MobiDB-lite"/>
    </source>
</evidence>